<evidence type="ECO:0000259" key="2">
    <source>
        <dbReference type="Pfam" id="PF02517"/>
    </source>
</evidence>
<dbReference type="InterPro" id="IPR003675">
    <property type="entry name" value="Rce1/LyrA-like_dom"/>
</dbReference>
<dbReference type="GO" id="GO:0080120">
    <property type="term" value="P:CAAX-box protein maturation"/>
    <property type="evidence" value="ECO:0007669"/>
    <property type="project" value="UniProtKB-ARBA"/>
</dbReference>
<keyword evidence="1" id="KW-0472">Membrane</keyword>
<organism evidence="3 4">
    <name type="scientific">Pseudokineococcus lusitanus</name>
    <dbReference type="NCBI Taxonomy" id="763993"/>
    <lineage>
        <taxon>Bacteria</taxon>
        <taxon>Bacillati</taxon>
        <taxon>Actinomycetota</taxon>
        <taxon>Actinomycetes</taxon>
        <taxon>Kineosporiales</taxon>
        <taxon>Kineosporiaceae</taxon>
        <taxon>Pseudokineococcus</taxon>
    </lineage>
</organism>
<name>A0A3N1GWA7_9ACTN</name>
<dbReference type="Proteomes" id="UP000276232">
    <property type="component" value="Unassembled WGS sequence"/>
</dbReference>
<dbReference type="GO" id="GO:0006508">
    <property type="term" value="P:proteolysis"/>
    <property type="evidence" value="ECO:0007669"/>
    <property type="project" value="UniProtKB-KW"/>
</dbReference>
<dbReference type="AlphaFoldDB" id="A0A3N1GWA7"/>
<dbReference type="InParanoid" id="A0A3N1GWA7"/>
<keyword evidence="1" id="KW-1133">Transmembrane helix</keyword>
<keyword evidence="3" id="KW-0645">Protease</keyword>
<sequence length="327" mass="34249">MTSPTVPAAYAGGPPPAPPVPVAVGPQPYHRVAHLDPRTARWWRPLATLGVGAGLLLGVAAVGLVAVLVAAVVSLAAPGVLPAVSPELDDPRNPLDLLLMLGSIAVLLPVVVLALRWGGGQRGTVHSVVGRFRWGMALRAAAVVLPLYAAVQWGLTALWPAPDTSVPPLDGRLLLVVLVVLVMTPLQCAAEEYAFRGLPQQVLGTWLRRPVWGVVLPVPLFMVGHGYDWVGQVDIAVFALATGFLVWKSGGLELAVVLHVANNLPLFLAAPLSPSSLQQGEVDPSALLFSLPLTLGLTAALTTWVSRTHGVAVWEPVRGVGRVPAAR</sequence>
<accession>A0A3N1GWA7</accession>
<evidence type="ECO:0000313" key="3">
    <source>
        <dbReference type="EMBL" id="ROP34517.1"/>
    </source>
</evidence>
<evidence type="ECO:0000313" key="4">
    <source>
        <dbReference type="Proteomes" id="UP000276232"/>
    </source>
</evidence>
<feature type="transmembrane region" description="Helical" evidence="1">
    <location>
        <begin position="97"/>
        <end position="115"/>
    </location>
</feature>
<keyword evidence="1" id="KW-0812">Transmembrane</keyword>
<proteinExistence type="predicted"/>
<feature type="transmembrane region" description="Helical" evidence="1">
    <location>
        <begin position="173"/>
        <end position="194"/>
    </location>
</feature>
<protein>
    <submittedName>
        <fullName evidence="3">Membrane protease YdiL (CAAX protease family)</fullName>
    </submittedName>
</protein>
<evidence type="ECO:0000256" key="1">
    <source>
        <dbReference type="SAM" id="Phobius"/>
    </source>
</evidence>
<feature type="transmembrane region" description="Helical" evidence="1">
    <location>
        <begin position="46"/>
        <end position="77"/>
    </location>
</feature>
<feature type="domain" description="CAAX prenyl protease 2/Lysostaphin resistance protein A-like" evidence="2">
    <location>
        <begin position="176"/>
        <end position="264"/>
    </location>
</feature>
<gene>
    <name evidence="3" type="ORF">EDC03_2331</name>
</gene>
<feature type="transmembrane region" description="Helical" evidence="1">
    <location>
        <begin position="206"/>
        <end position="223"/>
    </location>
</feature>
<keyword evidence="4" id="KW-1185">Reference proteome</keyword>
<dbReference type="Pfam" id="PF02517">
    <property type="entry name" value="Rce1-like"/>
    <property type="match status" value="1"/>
</dbReference>
<dbReference type="EMBL" id="RJKN01000006">
    <property type="protein sequence ID" value="ROP34517.1"/>
    <property type="molecule type" value="Genomic_DNA"/>
</dbReference>
<feature type="transmembrane region" description="Helical" evidence="1">
    <location>
        <begin position="229"/>
        <end position="247"/>
    </location>
</feature>
<reference evidence="3 4" key="1">
    <citation type="journal article" date="2015" name="Stand. Genomic Sci.">
        <title>Genomic Encyclopedia of Bacterial and Archaeal Type Strains, Phase III: the genomes of soil and plant-associated and newly described type strains.</title>
        <authorList>
            <person name="Whitman W.B."/>
            <person name="Woyke T."/>
            <person name="Klenk H.P."/>
            <person name="Zhou Y."/>
            <person name="Lilburn T.G."/>
            <person name="Beck B.J."/>
            <person name="De Vos P."/>
            <person name="Vandamme P."/>
            <person name="Eisen J.A."/>
            <person name="Garrity G."/>
            <person name="Hugenholtz P."/>
            <person name="Kyrpides N.C."/>
        </authorList>
    </citation>
    <scope>NUCLEOTIDE SEQUENCE [LARGE SCALE GENOMIC DNA]</scope>
    <source>
        <strain evidence="3 4">CECT 7306</strain>
    </source>
</reference>
<dbReference type="OrthoDB" id="2680086at2"/>
<dbReference type="GO" id="GO:0004175">
    <property type="term" value="F:endopeptidase activity"/>
    <property type="evidence" value="ECO:0007669"/>
    <property type="project" value="UniProtKB-ARBA"/>
</dbReference>
<feature type="transmembrane region" description="Helical" evidence="1">
    <location>
        <begin position="136"/>
        <end position="161"/>
    </location>
</feature>
<keyword evidence="3" id="KW-0378">Hydrolase</keyword>
<comment type="caution">
    <text evidence="3">The sequence shown here is derived from an EMBL/GenBank/DDBJ whole genome shotgun (WGS) entry which is preliminary data.</text>
</comment>
<dbReference type="RefSeq" id="WP_158674280.1">
    <property type="nucleotide sequence ID" value="NZ_RJKN01000006.1"/>
</dbReference>